<reference evidence="13 14" key="1">
    <citation type="submission" date="2020-10" db="EMBL/GenBank/DDBJ databases">
        <title>Plant Genome Project.</title>
        <authorList>
            <person name="Zhang R.-G."/>
        </authorList>
    </citation>
    <scope>NUCLEOTIDE SEQUENCE [LARGE SCALE GENOMIC DNA]</scope>
    <source>
        <strain evidence="13">FAFU-HL-1</strain>
        <tissue evidence="13">Leaf</tissue>
    </source>
</reference>
<feature type="compositionally biased region" description="Basic and acidic residues" evidence="10">
    <location>
        <begin position="366"/>
        <end position="379"/>
    </location>
</feature>
<evidence type="ECO:0000313" key="14">
    <source>
        <dbReference type="Proteomes" id="UP000657918"/>
    </source>
</evidence>
<comment type="similarity">
    <text evidence="9">Belongs to the SOSEKI family.</text>
</comment>
<sequence>MQSGSRIKILSIAVDWQEEPQNLKLDPQYSAELLLLIPVMATNSTDRRELSMANKYQDRETSPDRTKMTILPKSKSDLKVAVVYYLTRNGHFEHPHFMEVPLSSPQGLQLKGDVKDRLNHLRGQGIARMYSWSSKRSYKNGFVWQDLSETDYIHPCGGHEYILKGSLLLETSLSFRYDSTSSRTSKVFSDIISSSSEDSNSPAIRMRNRSWTTFDDLEEYRVYKAKITREIAGEGTCNVSTQTDDNRRVKTDGARETGETGHKGLSTAVRSEEAASKLSLKSSSKAFESLERSVEENGSSGAIKYERVENDCPGGGMKPSVVLMKLVGCGSKSAEELLDKKWPAPDNKPFARTIVQVGSELVADKDSRFQEKKESREEGPSSESNNSKKFESFFKISRKTFNYICSLVKEDLRARQSNFTGSNGKPLSVTDQVAVALRRLSSGESLSNIGDLLGINQSTVSQITWRFVEAMEERGLHHLCWPSTEAEMEEIKSNFEKICGLPNCCGSIDTTHIVMTLPTVDRSNDVWIDREKNHSMLLQAIVDPDMRFRDVIVGYPGSLSDAIVLQNSSFYKLSEEGKRLNGKKIELQEGMELGEYIVGDSGFPLLSWLLTPYQNALSDHQAEFNKRHSATQVVAQIALARLKEMWRIIHGVMWLPDKSRLPRIIFVCCLLHNIVIDMEHKGVDELPSSHQHDTDYRQQICETVNKTGIAVRDNLSLFFSGKSSPSTHSS</sequence>
<feature type="region of interest" description="Disordered" evidence="10">
    <location>
        <begin position="238"/>
        <end position="271"/>
    </location>
</feature>
<evidence type="ECO:0000256" key="3">
    <source>
        <dbReference type="ARBA" id="ARBA00022473"/>
    </source>
</evidence>
<evidence type="ECO:0000256" key="9">
    <source>
        <dbReference type="ARBA" id="ARBA00024211"/>
    </source>
</evidence>
<keyword evidence="7" id="KW-0472">Membrane</keyword>
<keyword evidence="3" id="KW-0217">Developmental protein</keyword>
<feature type="compositionally biased region" description="Basic and acidic residues" evidence="10">
    <location>
        <begin position="244"/>
        <end position="262"/>
    </location>
</feature>
<keyword evidence="5" id="KW-0132">Cell division</keyword>
<dbReference type="InterPro" id="IPR048351">
    <property type="entry name" value="SOK_DIX"/>
</dbReference>
<dbReference type="AlphaFoldDB" id="A0A835JX98"/>
<evidence type="ECO:0000259" key="12">
    <source>
        <dbReference type="Pfam" id="PF13359"/>
    </source>
</evidence>
<evidence type="ECO:0000256" key="10">
    <source>
        <dbReference type="SAM" id="MobiDB-lite"/>
    </source>
</evidence>
<dbReference type="GO" id="GO:0051258">
    <property type="term" value="P:protein polymerization"/>
    <property type="evidence" value="ECO:0007669"/>
    <property type="project" value="UniProtKB-ARBA"/>
</dbReference>
<gene>
    <name evidence="13" type="ORF">SADUNF_Sadunf08G0039500</name>
</gene>
<accession>A0A835JX98</accession>
<dbReference type="GO" id="GO:0005886">
    <property type="term" value="C:plasma membrane"/>
    <property type="evidence" value="ECO:0007669"/>
    <property type="project" value="UniProtKB-SubCell"/>
</dbReference>
<evidence type="ECO:0000256" key="2">
    <source>
        <dbReference type="ARBA" id="ARBA00004413"/>
    </source>
</evidence>
<keyword evidence="6" id="KW-0479">Metal-binding</keyword>
<feature type="domain" description="DDE Tnp4" evidence="12">
    <location>
        <begin position="508"/>
        <end position="673"/>
    </location>
</feature>
<evidence type="ECO:0000256" key="7">
    <source>
        <dbReference type="ARBA" id="ARBA00023136"/>
    </source>
</evidence>
<evidence type="ECO:0000256" key="8">
    <source>
        <dbReference type="ARBA" id="ARBA00023306"/>
    </source>
</evidence>
<evidence type="ECO:0000256" key="6">
    <source>
        <dbReference type="ARBA" id="ARBA00022723"/>
    </source>
</evidence>
<dbReference type="PANTHER" id="PTHR31083:SF20">
    <property type="entry name" value="AUXIN-RESPONSIVE PROTEIN"/>
    <property type="match status" value="1"/>
</dbReference>
<evidence type="ECO:0000313" key="13">
    <source>
        <dbReference type="EMBL" id="KAF9676788.1"/>
    </source>
</evidence>
<comment type="subcellular location">
    <subcellularLocation>
        <location evidence="2">Cell membrane</location>
        <topology evidence="2">Peripheral membrane protein</topology>
        <orientation evidence="2">Cytoplasmic side</orientation>
    </subcellularLocation>
</comment>
<keyword evidence="14" id="KW-1185">Reference proteome</keyword>
<dbReference type="Pfam" id="PF06136">
    <property type="entry name" value="SOK"/>
    <property type="match status" value="1"/>
</dbReference>
<dbReference type="EMBL" id="JADGMS010000008">
    <property type="protein sequence ID" value="KAF9676788.1"/>
    <property type="molecule type" value="Genomic_DNA"/>
</dbReference>
<evidence type="ECO:0000256" key="1">
    <source>
        <dbReference type="ARBA" id="ARBA00001968"/>
    </source>
</evidence>
<organism evidence="13 14">
    <name type="scientific">Salix dunnii</name>
    <dbReference type="NCBI Taxonomy" id="1413687"/>
    <lineage>
        <taxon>Eukaryota</taxon>
        <taxon>Viridiplantae</taxon>
        <taxon>Streptophyta</taxon>
        <taxon>Embryophyta</taxon>
        <taxon>Tracheophyta</taxon>
        <taxon>Spermatophyta</taxon>
        <taxon>Magnoliopsida</taxon>
        <taxon>eudicotyledons</taxon>
        <taxon>Gunneridae</taxon>
        <taxon>Pentapetalae</taxon>
        <taxon>rosids</taxon>
        <taxon>fabids</taxon>
        <taxon>Malpighiales</taxon>
        <taxon>Salicaceae</taxon>
        <taxon>Saliceae</taxon>
        <taxon>Salix</taxon>
    </lineage>
</organism>
<protein>
    <submittedName>
        <fullName evidence="13">Uncharacterized protein</fullName>
    </submittedName>
</protein>
<dbReference type="GO" id="GO:0046872">
    <property type="term" value="F:metal ion binding"/>
    <property type="evidence" value="ECO:0007669"/>
    <property type="project" value="UniProtKB-KW"/>
</dbReference>
<feature type="domain" description="SOSEKI DIX-like" evidence="11">
    <location>
        <begin position="80"/>
        <end position="168"/>
    </location>
</feature>
<dbReference type="InterPro" id="IPR027806">
    <property type="entry name" value="HARBI1_dom"/>
</dbReference>
<feature type="region of interest" description="Disordered" evidence="10">
    <location>
        <begin position="366"/>
        <end position="387"/>
    </location>
</feature>
<dbReference type="InterPro" id="IPR010369">
    <property type="entry name" value="SOK"/>
</dbReference>
<dbReference type="PANTHER" id="PTHR31083">
    <property type="entry name" value="UPSTREAM OF FLC PROTEIN (DUF966)"/>
    <property type="match status" value="1"/>
</dbReference>
<evidence type="ECO:0000256" key="4">
    <source>
        <dbReference type="ARBA" id="ARBA00022475"/>
    </source>
</evidence>
<evidence type="ECO:0000256" key="5">
    <source>
        <dbReference type="ARBA" id="ARBA00022618"/>
    </source>
</evidence>
<comment type="cofactor">
    <cofactor evidence="1">
        <name>a divalent metal cation</name>
        <dbReference type="ChEBI" id="CHEBI:60240"/>
    </cofactor>
</comment>
<keyword evidence="4" id="KW-1003">Cell membrane</keyword>
<dbReference type="OrthoDB" id="2668416at2759"/>
<dbReference type="Proteomes" id="UP000657918">
    <property type="component" value="Chromosome 8"/>
</dbReference>
<keyword evidence="8" id="KW-0131">Cell cycle</keyword>
<evidence type="ECO:0000259" key="11">
    <source>
        <dbReference type="Pfam" id="PF06136"/>
    </source>
</evidence>
<comment type="caution">
    <text evidence="13">The sequence shown here is derived from an EMBL/GenBank/DDBJ whole genome shotgun (WGS) entry which is preliminary data.</text>
</comment>
<name>A0A835JX98_9ROSI</name>
<dbReference type="Pfam" id="PF13359">
    <property type="entry name" value="DDE_Tnp_4"/>
    <property type="match status" value="1"/>
</dbReference>
<proteinExistence type="inferred from homology"/>
<dbReference type="GO" id="GO:0051301">
    <property type="term" value="P:cell division"/>
    <property type="evidence" value="ECO:0007669"/>
    <property type="project" value="UniProtKB-KW"/>
</dbReference>